<keyword evidence="9" id="KW-1185">Reference proteome</keyword>
<evidence type="ECO:0000256" key="5">
    <source>
        <dbReference type="SAM" id="MobiDB-lite"/>
    </source>
</evidence>
<dbReference type="EMBL" id="FWXV01000002">
    <property type="protein sequence ID" value="SMC98297.1"/>
    <property type="molecule type" value="Genomic_DNA"/>
</dbReference>
<gene>
    <name evidence="8" type="ORF">SAMN05661093_03524</name>
</gene>
<evidence type="ECO:0000259" key="6">
    <source>
        <dbReference type="Pfam" id="PF17994"/>
    </source>
</evidence>
<evidence type="ECO:0000256" key="4">
    <source>
        <dbReference type="ARBA" id="ARBA00022679"/>
    </source>
</evidence>
<dbReference type="Proteomes" id="UP000192674">
    <property type="component" value="Unassembled WGS sequence"/>
</dbReference>
<accession>A0A1W2DLN4</accession>
<dbReference type="InterPro" id="IPR040492">
    <property type="entry name" value="GlfT2_N"/>
</dbReference>
<protein>
    <submittedName>
        <fullName evidence="8">Galactofuranosylgalactofuranosylrhamnosyl-N-acetylglucosaminyl-diphospho-decaprenol beta-1,5/1,6-galactofuranosyltransferase</fullName>
    </submittedName>
</protein>
<comment type="pathway">
    <text evidence="1">Cell wall biogenesis; cell wall polysaccharide biosynthesis.</text>
</comment>
<feature type="region of interest" description="Disordered" evidence="5">
    <location>
        <begin position="1"/>
        <end position="20"/>
    </location>
</feature>
<name>A0A1W2DLN4_KIBAR</name>
<dbReference type="PANTHER" id="PTHR43179">
    <property type="entry name" value="RHAMNOSYLTRANSFERASE WBBL"/>
    <property type="match status" value="1"/>
</dbReference>
<dbReference type="Pfam" id="PF19320">
    <property type="entry name" value="GlfT2_domain3"/>
    <property type="match status" value="1"/>
</dbReference>
<dbReference type="AlphaFoldDB" id="A0A1W2DLN4"/>
<proteinExistence type="inferred from homology"/>
<organism evidence="8 9">
    <name type="scientific">Kibdelosporangium aridum</name>
    <dbReference type="NCBI Taxonomy" id="2030"/>
    <lineage>
        <taxon>Bacteria</taxon>
        <taxon>Bacillati</taxon>
        <taxon>Actinomycetota</taxon>
        <taxon>Actinomycetes</taxon>
        <taxon>Pseudonocardiales</taxon>
        <taxon>Pseudonocardiaceae</taxon>
        <taxon>Kibdelosporangium</taxon>
    </lineage>
</organism>
<dbReference type="PANTHER" id="PTHR43179:SF12">
    <property type="entry name" value="GALACTOFURANOSYLTRANSFERASE GLFT2"/>
    <property type="match status" value="1"/>
</dbReference>
<keyword evidence="3" id="KW-0328">Glycosyltransferase</keyword>
<dbReference type="InterPro" id="IPR029044">
    <property type="entry name" value="Nucleotide-diphossugar_trans"/>
</dbReference>
<evidence type="ECO:0000256" key="2">
    <source>
        <dbReference type="ARBA" id="ARBA00006739"/>
    </source>
</evidence>
<dbReference type="SUPFAM" id="SSF53448">
    <property type="entry name" value="Nucleotide-diphospho-sugar transferases"/>
    <property type="match status" value="1"/>
</dbReference>
<evidence type="ECO:0000256" key="1">
    <source>
        <dbReference type="ARBA" id="ARBA00004776"/>
    </source>
</evidence>
<reference evidence="8 9" key="1">
    <citation type="submission" date="2017-04" db="EMBL/GenBank/DDBJ databases">
        <authorList>
            <person name="Afonso C.L."/>
            <person name="Miller P.J."/>
            <person name="Scott M.A."/>
            <person name="Spackman E."/>
            <person name="Goraichik I."/>
            <person name="Dimitrov K.M."/>
            <person name="Suarez D.L."/>
            <person name="Swayne D.E."/>
        </authorList>
    </citation>
    <scope>NUCLEOTIDE SEQUENCE [LARGE SCALE GENOMIC DNA]</scope>
    <source>
        <strain evidence="8 9">DSM 43828</strain>
    </source>
</reference>
<dbReference type="Pfam" id="PF17994">
    <property type="entry name" value="Glft2_N"/>
    <property type="match status" value="1"/>
</dbReference>
<feature type="domain" description="Galactofuranosyltransferase GlfT2 N-terminal" evidence="6">
    <location>
        <begin position="51"/>
        <end position="162"/>
    </location>
</feature>
<comment type="similarity">
    <text evidence="2">Belongs to the glycosyltransferase 2 family.</text>
</comment>
<dbReference type="RefSeq" id="WP_033386035.1">
    <property type="nucleotide sequence ID" value="NZ_FWXV01000002.1"/>
</dbReference>
<sequence>MPTQQEQKVAKPQKTGGSQSSIRGVVQRILFASPSPQAPNELYSLGTYGAVRPERHRVVVEPDARLTTNTYFGRLPASYLQRWTQIRELEAVFRVRGSGRLEIHASDAEGEPRILSTAEVATPAEQEVRLKVTLDRFMDGGSIWIEAVTTAEELTIEDVRWVIGEPLRDRLTSVVICTFNRADDCLNTMRALGEDTELLAALEHVYVVDQGNDTVQSREGFDKVVELFHGKLRYLRQPNLGGAGGFTRGMFEISGVGGKHANVLLMDDDVLLEPETVLRMASFANNATDPVIVGGQMLYLYHPNRLHIGAETTDLALLRPGVPVAGALHNVDLTKKLPHRRVTAGYNAWWSCLIPAEVIERCGLPLPLFFQWDDIEYGTRAGRNGFATVTLPGAAVWHADFAWKDWDDWARYFSLRNSLITSALHFDGFDGKAAAKVLAKQMAEYLVSMQYGMAATLLKALEDFLTGPSVLTDGGVAAAAEIRKLRNEYPDTHRKQPADLEVDGAATLPIIDDPGNPSLPKAVMVKRVLNILTGRNGGAAQIMARDAKWWHVSLFKSVIVTDSAQDAFRVRNFDRDVVVDLAKRGTKLLARLAKEGTLAREEWRGAMGDLTTRENWDRLFKS</sequence>
<dbReference type="GO" id="GO:0016757">
    <property type="term" value="F:glycosyltransferase activity"/>
    <property type="evidence" value="ECO:0007669"/>
    <property type="project" value="UniProtKB-KW"/>
</dbReference>
<keyword evidence="4 8" id="KW-0808">Transferase</keyword>
<evidence type="ECO:0000259" key="7">
    <source>
        <dbReference type="Pfam" id="PF19320"/>
    </source>
</evidence>
<evidence type="ECO:0000256" key="3">
    <source>
        <dbReference type="ARBA" id="ARBA00022676"/>
    </source>
</evidence>
<dbReference type="Gene3D" id="3.90.550.60">
    <property type="match status" value="1"/>
</dbReference>
<dbReference type="OrthoDB" id="3225550at2"/>
<dbReference type="InterPro" id="IPR045699">
    <property type="entry name" value="GlfT2_C"/>
</dbReference>
<evidence type="ECO:0000313" key="9">
    <source>
        <dbReference type="Proteomes" id="UP000192674"/>
    </source>
</evidence>
<feature type="domain" description="Galactofuranosyltransferase-2 C-terminal" evidence="7">
    <location>
        <begin position="439"/>
        <end position="621"/>
    </location>
</feature>
<dbReference type="Pfam" id="PF13641">
    <property type="entry name" value="Glyco_tranf_2_3"/>
    <property type="match status" value="1"/>
</dbReference>
<evidence type="ECO:0000313" key="8">
    <source>
        <dbReference type="EMBL" id="SMC98297.1"/>
    </source>
</evidence>